<feature type="compositionally biased region" description="Low complexity" evidence="2">
    <location>
        <begin position="269"/>
        <end position="285"/>
    </location>
</feature>
<name>A0A8S0ZAX7_ARCPL</name>
<dbReference type="Proteomes" id="UP000494256">
    <property type="component" value="Unassembled WGS sequence"/>
</dbReference>
<comment type="caution">
    <text evidence="4">The sequence shown here is derived from an EMBL/GenBank/DDBJ whole genome shotgun (WGS) entry which is preliminary data.</text>
</comment>
<accession>A0A8S0ZAX7</accession>
<gene>
    <name evidence="4" type="ORF">APLA_LOCUS3731</name>
</gene>
<evidence type="ECO:0000256" key="1">
    <source>
        <dbReference type="SAM" id="Coils"/>
    </source>
</evidence>
<evidence type="ECO:0000313" key="5">
    <source>
        <dbReference type="Proteomes" id="UP000494256"/>
    </source>
</evidence>
<feature type="region of interest" description="Disordered" evidence="2">
    <location>
        <begin position="269"/>
        <end position="309"/>
    </location>
</feature>
<dbReference type="OrthoDB" id="10264038at2759"/>
<protein>
    <submittedName>
        <fullName evidence="4">Uncharacterized protein</fullName>
    </submittedName>
</protein>
<dbReference type="EMBL" id="CADEBD010000284">
    <property type="protein sequence ID" value="CAB3228928.1"/>
    <property type="molecule type" value="Genomic_DNA"/>
</dbReference>
<keyword evidence="3" id="KW-0472">Membrane</keyword>
<evidence type="ECO:0000256" key="3">
    <source>
        <dbReference type="SAM" id="Phobius"/>
    </source>
</evidence>
<keyword evidence="3" id="KW-0812">Transmembrane</keyword>
<dbReference type="AlphaFoldDB" id="A0A8S0ZAX7"/>
<keyword evidence="1" id="KW-0175">Coiled coil</keyword>
<feature type="coiled-coil region" evidence="1">
    <location>
        <begin position="119"/>
        <end position="153"/>
    </location>
</feature>
<sequence length="309" mass="33172">MESAVHAAVPLRVGKKMRKRRELDALVGGGGSRGGRLLSASSDEGEPWGRRTSRRRRSRPFMRLAAGLAFCVCVVSAAIVLWLFVDVRRQISSLRLEMDGVSRSNVILNDALQMCHATAKEFTANASDLSYRLEELKKMHLELENRVNQTIKNLTVVSGQLSAAPKLADAPRTISDLKRLVAQFGSQISGFDSTVQSNTKQAHLAVAGVEEVRTLLNQLDAKTNDTIANVTANFKRNDDIRSEFAGLNNTLTSKLVALEERIQEISKPVSTAAPAAPPVAAGAAPSAPPPANSTTTVTASPPGKPSVLQ</sequence>
<keyword evidence="3" id="KW-1133">Transmembrane helix</keyword>
<feature type="compositionally biased region" description="Low complexity" evidence="2">
    <location>
        <begin position="292"/>
        <end position="301"/>
    </location>
</feature>
<feature type="region of interest" description="Disordered" evidence="2">
    <location>
        <begin position="27"/>
        <end position="54"/>
    </location>
</feature>
<proteinExistence type="predicted"/>
<evidence type="ECO:0000313" key="4">
    <source>
        <dbReference type="EMBL" id="CAB3228928.1"/>
    </source>
</evidence>
<feature type="transmembrane region" description="Helical" evidence="3">
    <location>
        <begin position="61"/>
        <end position="85"/>
    </location>
</feature>
<organism evidence="4 5">
    <name type="scientific">Arctia plantaginis</name>
    <name type="common">Wood tiger moth</name>
    <name type="synonym">Phalaena plantaginis</name>
    <dbReference type="NCBI Taxonomy" id="874455"/>
    <lineage>
        <taxon>Eukaryota</taxon>
        <taxon>Metazoa</taxon>
        <taxon>Ecdysozoa</taxon>
        <taxon>Arthropoda</taxon>
        <taxon>Hexapoda</taxon>
        <taxon>Insecta</taxon>
        <taxon>Pterygota</taxon>
        <taxon>Neoptera</taxon>
        <taxon>Endopterygota</taxon>
        <taxon>Lepidoptera</taxon>
        <taxon>Glossata</taxon>
        <taxon>Ditrysia</taxon>
        <taxon>Noctuoidea</taxon>
        <taxon>Erebidae</taxon>
        <taxon>Arctiinae</taxon>
        <taxon>Arctia</taxon>
    </lineage>
</organism>
<evidence type="ECO:0000256" key="2">
    <source>
        <dbReference type="SAM" id="MobiDB-lite"/>
    </source>
</evidence>
<reference evidence="4 5" key="1">
    <citation type="submission" date="2020-04" db="EMBL/GenBank/DDBJ databases">
        <authorList>
            <person name="Wallbank WR R."/>
            <person name="Pardo Diaz C."/>
            <person name="Kozak K."/>
            <person name="Martin S."/>
            <person name="Jiggins C."/>
            <person name="Moest M."/>
            <person name="Warren A I."/>
            <person name="Byers J.R.P. K."/>
            <person name="Montejo-Kovacevich G."/>
            <person name="Yen C E."/>
        </authorList>
    </citation>
    <scope>NUCLEOTIDE SEQUENCE [LARGE SCALE GENOMIC DNA]</scope>
</reference>